<gene>
    <name evidence="1" type="ORF">B9Q01_01300</name>
</gene>
<evidence type="ECO:0000313" key="2">
    <source>
        <dbReference type="Proteomes" id="UP000240880"/>
    </source>
</evidence>
<dbReference type="Proteomes" id="UP000240880">
    <property type="component" value="Unassembled WGS sequence"/>
</dbReference>
<accession>A0A2R6ADD3</accession>
<dbReference type="EMBL" id="NEXC01000004">
    <property type="protein sequence ID" value="PSN84348.1"/>
    <property type="molecule type" value="Genomic_DNA"/>
</dbReference>
<dbReference type="AlphaFoldDB" id="A0A2R6ADD3"/>
<protein>
    <submittedName>
        <fullName evidence="1">Uncharacterized protein</fullName>
    </submittedName>
</protein>
<reference evidence="1 2" key="1">
    <citation type="submission" date="2017-04" db="EMBL/GenBank/DDBJ databases">
        <title>Novel microbial lineages endemic to geothermal iron-oxide mats fill important gaps in the evolutionary history of Archaea.</title>
        <authorList>
            <person name="Jay Z.J."/>
            <person name="Beam J.P."/>
            <person name="Dlakic M."/>
            <person name="Rusch D.B."/>
            <person name="Kozubal M.A."/>
            <person name="Inskeep W.P."/>
        </authorList>
    </citation>
    <scope>NUCLEOTIDE SEQUENCE [LARGE SCALE GENOMIC DNA]</scope>
    <source>
        <strain evidence="1">OSP_D</strain>
    </source>
</reference>
<proteinExistence type="predicted"/>
<name>A0A2R6ADD3_9ARCH</name>
<sequence>MGSTEFGEQTVAPTTDIFMFFKNLDFKEQVRAQGFVSLNAFGLSLKNLKLLSEFRSRVWRSGLS</sequence>
<comment type="caution">
    <text evidence="1">The sequence shown here is derived from an EMBL/GenBank/DDBJ whole genome shotgun (WGS) entry which is preliminary data.</text>
</comment>
<evidence type="ECO:0000313" key="1">
    <source>
        <dbReference type="EMBL" id="PSN84348.1"/>
    </source>
</evidence>
<organism evidence="1 2">
    <name type="scientific">Candidatus Marsarchaeota G1 archaeon OSP_D</name>
    <dbReference type="NCBI Taxonomy" id="1978155"/>
    <lineage>
        <taxon>Archaea</taxon>
        <taxon>Candidatus Marsarchaeota</taxon>
        <taxon>Candidatus Marsarchaeota group 1</taxon>
    </lineage>
</organism>